<comment type="caution">
    <text evidence="5">The sequence shown here is derived from an EMBL/GenBank/DDBJ whole genome shotgun (WGS) entry which is preliminary data.</text>
</comment>
<dbReference type="Proteomes" id="UP000029383">
    <property type="component" value="Unassembled WGS sequence"/>
</dbReference>
<evidence type="ECO:0000256" key="1">
    <source>
        <dbReference type="ARBA" id="ARBA00001974"/>
    </source>
</evidence>
<dbReference type="InterPro" id="IPR051169">
    <property type="entry name" value="NADH-Q_oxidoreductase"/>
</dbReference>
<dbReference type="GO" id="GO:0003955">
    <property type="term" value="F:NAD(P)H dehydrogenase (quinone) activity"/>
    <property type="evidence" value="ECO:0007669"/>
    <property type="project" value="TreeGrafter"/>
</dbReference>
<protein>
    <submittedName>
        <fullName evidence="5">NADH dehydrogenase protein</fullName>
        <ecNumber evidence="5">1.6.99.3</ecNumber>
    </submittedName>
</protein>
<sequence length="87" mass="10026">MARTFYEGRVKNIDPYGKIVNLWGSGNKRGISLHYDFLVVALGSETNFFGMSDLEKNAYQMKTLNDAVMVRNRMIDMLEQAVWSEIE</sequence>
<dbReference type="EC" id="1.6.99.3" evidence="5"/>
<dbReference type="EMBL" id="JOTD01000003">
    <property type="protein sequence ID" value="KFM20984.1"/>
    <property type="molecule type" value="Genomic_DNA"/>
</dbReference>
<reference evidence="5 6" key="1">
    <citation type="submission" date="2014-06" db="EMBL/GenBank/DDBJ databases">
        <authorList>
            <person name="Ngugi D.K."/>
            <person name="Blom J."/>
            <person name="Alam I."/>
            <person name="Rashid M."/>
            <person name="Baalawi W."/>
            <person name="Zhang G."/>
            <person name="Hikmawan T."/>
            <person name="Guan Y."/>
            <person name="Antunes A."/>
            <person name="Siam R."/>
            <person name="El-Dorry H."/>
            <person name="Bajic V."/>
            <person name="Stingl U."/>
        </authorList>
    </citation>
    <scope>NUCLEOTIDE SEQUENCE [LARGE SCALE GENOMIC DNA]</scope>
    <source>
        <strain evidence="5">SCGC RSA3</strain>
    </source>
</reference>
<evidence type="ECO:0000313" key="5">
    <source>
        <dbReference type="EMBL" id="KFM20984.1"/>
    </source>
</evidence>
<dbReference type="Gene3D" id="3.50.50.100">
    <property type="match status" value="1"/>
</dbReference>
<dbReference type="SUPFAM" id="SSF51905">
    <property type="entry name" value="FAD/NAD(P)-binding domain"/>
    <property type="match status" value="1"/>
</dbReference>
<evidence type="ECO:0000256" key="4">
    <source>
        <dbReference type="ARBA" id="ARBA00023002"/>
    </source>
</evidence>
<comment type="cofactor">
    <cofactor evidence="1">
        <name>FAD</name>
        <dbReference type="ChEBI" id="CHEBI:57692"/>
    </cofactor>
</comment>
<keyword evidence="3" id="KW-0274">FAD</keyword>
<dbReference type="PANTHER" id="PTHR42913:SF3">
    <property type="entry name" value="64 KDA MITOCHONDRIAL NADH DEHYDROGENASE (EUROFUNG)"/>
    <property type="match status" value="1"/>
</dbReference>
<dbReference type="InterPro" id="IPR036188">
    <property type="entry name" value="FAD/NAD-bd_sf"/>
</dbReference>
<gene>
    <name evidence="5" type="ORF">SCCGRSA3_00047</name>
</gene>
<dbReference type="AlphaFoldDB" id="A0A087S5I0"/>
<name>A0A087S5I0_9ARCH</name>
<dbReference type="GO" id="GO:0019646">
    <property type="term" value="P:aerobic electron transport chain"/>
    <property type="evidence" value="ECO:0007669"/>
    <property type="project" value="TreeGrafter"/>
</dbReference>
<keyword evidence="4 5" id="KW-0560">Oxidoreductase</keyword>
<evidence type="ECO:0000256" key="2">
    <source>
        <dbReference type="ARBA" id="ARBA00022630"/>
    </source>
</evidence>
<proteinExistence type="predicted"/>
<keyword evidence="2" id="KW-0285">Flavoprotein</keyword>
<evidence type="ECO:0000313" key="6">
    <source>
        <dbReference type="Proteomes" id="UP000029383"/>
    </source>
</evidence>
<keyword evidence="6" id="KW-1185">Reference proteome</keyword>
<organism evidence="5 6">
    <name type="scientific">Marine Group I thaumarchaeote SCGC RSA3</name>
    <dbReference type="NCBI Taxonomy" id="1503183"/>
    <lineage>
        <taxon>Archaea</taxon>
        <taxon>Nitrososphaerota</taxon>
        <taxon>Marine Group I</taxon>
    </lineage>
</organism>
<accession>A0A087S5I0</accession>
<dbReference type="PANTHER" id="PTHR42913">
    <property type="entry name" value="APOPTOSIS-INDUCING FACTOR 1"/>
    <property type="match status" value="1"/>
</dbReference>
<evidence type="ECO:0000256" key="3">
    <source>
        <dbReference type="ARBA" id="ARBA00022827"/>
    </source>
</evidence>
<dbReference type="PATRIC" id="fig|1503183.3.peg.45"/>